<dbReference type="Pfam" id="PF06908">
    <property type="entry name" value="YpsA"/>
    <property type="match status" value="1"/>
</dbReference>
<dbReference type="Gene3D" id="3.40.50.450">
    <property type="match status" value="1"/>
</dbReference>
<dbReference type="Proteomes" id="UP001556617">
    <property type="component" value="Unassembled WGS sequence"/>
</dbReference>
<proteinExistence type="inferred from homology"/>
<dbReference type="PIRSF" id="PIRSF021290">
    <property type="entry name" value="DUF1273"/>
    <property type="match status" value="1"/>
</dbReference>
<dbReference type="NCBIfam" id="NF010181">
    <property type="entry name" value="PRK13660.1"/>
    <property type="match status" value="1"/>
</dbReference>
<sequence length="190" mass="22198">MSRLWVTGYRSYEIGTFGDQDPKIEIIKYALNRTLREQIDNGLEWVITGGQLGIEQWTVEVVADLKQEFPSLKVAIMLPFQQFGSQWKPDNQAKLKALFSKSDFFESVSQLPYEGPRQLQSYQQFMLAHTDGAVLVYDTEFEGKPLYDFRVIQEQQRISPYPLTTIDMARLQEYATEYQEINDEKNNFDE</sequence>
<comment type="caution">
    <text evidence="2">The sequence shown here is derived from an EMBL/GenBank/DDBJ whole genome shotgun (WGS) entry which is preliminary data.</text>
</comment>
<accession>A0ABV3S228</accession>
<evidence type="ECO:0000313" key="2">
    <source>
        <dbReference type="EMBL" id="MEX0380514.1"/>
    </source>
</evidence>
<dbReference type="InterPro" id="IPR010697">
    <property type="entry name" value="YspA"/>
</dbReference>
<dbReference type="RefSeq" id="WP_367973914.1">
    <property type="nucleotide sequence ID" value="NZ_JBFPEQ010000001.1"/>
</dbReference>
<gene>
    <name evidence="2" type="ORF">AB3K24_04020</name>
</gene>
<organism evidence="2 3">
    <name type="scientific">Leuconostoc aquikimchii</name>
    <dbReference type="NCBI Taxonomy" id="3236804"/>
    <lineage>
        <taxon>Bacteria</taxon>
        <taxon>Bacillati</taxon>
        <taxon>Bacillota</taxon>
        <taxon>Bacilli</taxon>
        <taxon>Lactobacillales</taxon>
        <taxon>Lactobacillaceae</taxon>
        <taxon>Leuconostoc</taxon>
    </lineage>
</organism>
<protein>
    <recommendedName>
        <fullName evidence="1">UPF0398 protein AB3K24_04020</fullName>
    </recommendedName>
</protein>
<dbReference type="EMBL" id="JBFPER010000001">
    <property type="protein sequence ID" value="MEX0380514.1"/>
    <property type="molecule type" value="Genomic_DNA"/>
</dbReference>
<dbReference type="HAMAP" id="MF_01575">
    <property type="entry name" value="UPF0398"/>
    <property type="match status" value="1"/>
</dbReference>
<reference evidence="2 3" key="1">
    <citation type="submission" date="2024-07" db="EMBL/GenBank/DDBJ databases">
        <authorList>
            <person name="Yun M."/>
        </authorList>
    </citation>
    <scope>NUCLEOTIDE SEQUENCE [LARGE SCALE GENOMIC DNA]</scope>
    <source>
        <strain evidence="2 3">MS01</strain>
    </source>
</reference>
<dbReference type="PANTHER" id="PTHR38440:SF1">
    <property type="entry name" value="UPF0398 PROTEIN SPR0331"/>
    <property type="match status" value="1"/>
</dbReference>
<dbReference type="SUPFAM" id="SSF102405">
    <property type="entry name" value="MCP/YpsA-like"/>
    <property type="match status" value="1"/>
</dbReference>
<name>A0ABV3S228_9LACO</name>
<comment type="similarity">
    <text evidence="1">Belongs to the UPF0398 family.</text>
</comment>
<evidence type="ECO:0000313" key="3">
    <source>
        <dbReference type="Proteomes" id="UP001556617"/>
    </source>
</evidence>
<evidence type="ECO:0000256" key="1">
    <source>
        <dbReference type="HAMAP-Rule" id="MF_01575"/>
    </source>
</evidence>
<keyword evidence="3" id="KW-1185">Reference proteome</keyword>
<dbReference type="PANTHER" id="PTHR38440">
    <property type="entry name" value="UPF0398 PROTEIN YPSA"/>
    <property type="match status" value="1"/>
</dbReference>